<dbReference type="AlphaFoldDB" id="A0A640K7U2"/>
<accession>A0A640K7U2</accession>
<evidence type="ECO:0000313" key="2">
    <source>
        <dbReference type="EMBL" id="GET85633.1"/>
    </source>
</evidence>
<reference evidence="2" key="1">
    <citation type="submission" date="2019-11" db="EMBL/GenBank/DDBJ databases">
        <title>Leishmania tarentolae CDS.</title>
        <authorList>
            <person name="Goto Y."/>
            <person name="Yamagishi J."/>
        </authorList>
    </citation>
    <scope>NUCLEOTIDE SEQUENCE [LARGE SCALE GENOMIC DNA]</scope>
    <source>
        <strain evidence="2">Parrot Tar II</strain>
    </source>
</reference>
<name>A0A640K7U2_LEITA</name>
<sequence>MWEDAHVFTSPATSRNTDNGALPEPLAGCVSAQRVPAMPSTPPPPLLSSHSFCVYAFQRHAHTMLASAYATSGSVCTATVISTELPSHQSLCPPGVAVTAYHHNCAADRYRGGKRAPCSHIDGFGHRPLRACDVCGRRRQRLPSKSLFFFLFHVIRTVTRRRSRTHRVGPAARKDEGTEGKRSGTRGWGGGDCVRTRSRPLPSPDTSAAAWHAPRHRYISMHTCSSIVARSVRTLGGVRCGTAAATRGSNSRHRCFPWSSTVCQRGARVGLTLGNSFRGPAIAVNSTSTSGALSMAYRHQASDQFHRFLHHPHVVQPDGVDGLPRVKGDQQQWLNTEQWHGYSDTYLKRHMQYPATVELNNPAINARHDLLYECLGLVYELYGGLAEDLQELHDDPLHPRFHDRIARIKRDRERIADELDKRYAKLHPTVKTVYDAFLVRRYYHLADWIEHVEQKRARLLNTLSPDVMERMMRMRGIAEQYLRHLRVLEHALYEDPLMGLLESGGDTNALEQYTPGELAILRQKAAYFRKMRRFGANQLDADVHTH</sequence>
<dbReference type="OrthoDB" id="241257at2759"/>
<organism evidence="2 3">
    <name type="scientific">Leishmania tarentolae</name>
    <name type="common">Sauroleishmania tarentolae</name>
    <dbReference type="NCBI Taxonomy" id="5689"/>
    <lineage>
        <taxon>Eukaryota</taxon>
        <taxon>Discoba</taxon>
        <taxon>Euglenozoa</taxon>
        <taxon>Kinetoplastea</taxon>
        <taxon>Metakinetoplastina</taxon>
        <taxon>Trypanosomatida</taxon>
        <taxon>Trypanosomatidae</taxon>
        <taxon>Leishmaniinae</taxon>
        <taxon>Leishmania</taxon>
        <taxon>lizard Leishmania</taxon>
    </lineage>
</organism>
<feature type="compositionally biased region" description="Polar residues" evidence="1">
    <location>
        <begin position="10"/>
        <end position="19"/>
    </location>
</feature>
<feature type="region of interest" description="Disordered" evidence="1">
    <location>
        <begin position="1"/>
        <end position="25"/>
    </location>
</feature>
<evidence type="ECO:0000313" key="3">
    <source>
        <dbReference type="Proteomes" id="UP000419144"/>
    </source>
</evidence>
<dbReference type="EMBL" id="BLBS01000004">
    <property type="protein sequence ID" value="GET85633.1"/>
    <property type="molecule type" value="Genomic_DNA"/>
</dbReference>
<feature type="compositionally biased region" description="Basic and acidic residues" evidence="1">
    <location>
        <begin position="172"/>
        <end position="182"/>
    </location>
</feature>
<comment type="caution">
    <text evidence="2">The sequence shown here is derived from an EMBL/GenBank/DDBJ whole genome shotgun (WGS) entry which is preliminary data.</text>
</comment>
<feature type="region of interest" description="Disordered" evidence="1">
    <location>
        <begin position="164"/>
        <end position="208"/>
    </location>
</feature>
<proteinExistence type="predicted"/>
<evidence type="ECO:0000256" key="1">
    <source>
        <dbReference type="SAM" id="MobiDB-lite"/>
    </source>
</evidence>
<gene>
    <name evidence="2" type="ORF">LtaPh_0402800</name>
</gene>
<protein>
    <submittedName>
        <fullName evidence="2">Uncharacterized protein</fullName>
    </submittedName>
</protein>
<dbReference type="Proteomes" id="UP000419144">
    <property type="component" value="Unassembled WGS sequence"/>
</dbReference>
<keyword evidence="3" id="KW-1185">Reference proteome</keyword>
<dbReference type="VEuPathDB" id="TriTrypDB:LtaPh_0402800"/>